<feature type="region of interest" description="Disordered" evidence="11">
    <location>
        <begin position="1176"/>
        <end position="1201"/>
    </location>
</feature>
<name>A0A8X6MQE6_NEPPI</name>
<dbReference type="PANTHER" id="PTHR24118">
    <property type="entry name" value="POTE ANKYRIN DOMAIN"/>
    <property type="match status" value="1"/>
</dbReference>
<evidence type="ECO:0000259" key="12">
    <source>
        <dbReference type="PROSITE" id="PS50011"/>
    </source>
</evidence>
<keyword evidence="8" id="KW-0638">Presynaptic neurotoxin</keyword>
<feature type="region of interest" description="Disordered" evidence="11">
    <location>
        <begin position="1029"/>
        <end position="1049"/>
    </location>
</feature>
<dbReference type="Pfam" id="PF00069">
    <property type="entry name" value="Pkinase"/>
    <property type="match status" value="1"/>
</dbReference>
<evidence type="ECO:0000256" key="2">
    <source>
        <dbReference type="ARBA" id="ARBA00004613"/>
    </source>
</evidence>
<evidence type="ECO:0000313" key="14">
    <source>
        <dbReference type="Proteomes" id="UP000887013"/>
    </source>
</evidence>
<feature type="compositionally biased region" description="Polar residues" evidence="11">
    <location>
        <begin position="1176"/>
        <end position="1193"/>
    </location>
</feature>
<dbReference type="SMART" id="SM00220">
    <property type="entry name" value="S_TKc"/>
    <property type="match status" value="1"/>
</dbReference>
<dbReference type="GO" id="GO:0005634">
    <property type="term" value="C:nucleus"/>
    <property type="evidence" value="ECO:0007669"/>
    <property type="project" value="TreeGrafter"/>
</dbReference>
<evidence type="ECO:0000256" key="5">
    <source>
        <dbReference type="ARBA" id="ARBA00022537"/>
    </source>
</evidence>
<keyword evidence="10" id="KW-0040">ANK repeat</keyword>
<keyword evidence="3" id="KW-0268">Exocytosis</keyword>
<dbReference type="GO" id="GO:0004672">
    <property type="term" value="F:protein kinase activity"/>
    <property type="evidence" value="ECO:0007669"/>
    <property type="project" value="InterPro"/>
</dbReference>
<dbReference type="SUPFAM" id="SSF56112">
    <property type="entry name" value="Protein kinase-like (PK-like)"/>
    <property type="match status" value="1"/>
</dbReference>
<evidence type="ECO:0000256" key="1">
    <source>
        <dbReference type="ARBA" id="ARBA00004175"/>
    </source>
</evidence>
<sequence length="1589" mass="182107">MGKQKGFRKIPGVPKKTEKRVVKVSKLPDNLQVGSNIKNVERLIEEEIEFAFWRKKLDKSFRKELERYPLLAKSVYLGCERAVDDLLDAGVNINEQIMDGSTPLLIAVDKGHVTILQKLLKAGADFRLSRNNGMNAFMIAVSKNDDKVFSLLWNHFDKKDNWILNQENSDGYTLLIIAAERGFVEYVRFFSRLGVVKVDHQAKDGRSALMLAALRSQPEIVKCLLECGAGVLLEDKAGCTALCVALSQEQPDIEEMLLETLNKKDREVYVKKRVELLAKPRQYSPFEITNSYKKMLFRVLLEVKKVMENGKEFLFKYKVYFALLKCIESNQSDPDLLWQAFHLAACLMYDGIPNSVIVLKDFADQFVDAKGPEISLGIMTSNLYKNNTDIKEAAFMPIQASVQCSSGKLWLKEYYYQIQKFVTEFKSNLPFMKFWVKEEIVQAKIIFKRFEEEMHSIASEKENSNCVPNEALPITNRDPLNNYEYSSLDAESVESDFKCLPSCTEVITSRESNSVPSSTVNIQAKKKNEIPRKIKNIKFHTKFDKKSKLKTEFYRKDINFSLSKNFPRRMNGSSGSQTGYADALKKNLNYKTEDESKLEYLSVGSDENSLQQNNLNNDSLLNVKSSCRIKETNQNDFPRHSVSSNTTHDINDKQADSFKSYASVASQNTETNITSLINKTDNTPKLEKENPNKLKDIYNVWNKVREPYKLLSFIKKFYPSSNTLDYQKPSSKVIPEEEKPILDSSGNSLNEEAGFGSEAKNSNLIEDVNLKDSDNLFKNGSKKFETCSINYEARPEFAEDSPKDCSPDFQSELNRVDLEAENLYCLLESLDVKEQNLKNSKVNFANGEMSITKEISPQTFAICPDELCKEEDNADDIFYNTRTKFYDSNNLNLNESRDVIRRTYSDVTRTNITHAIENVKNYLIEKIDETHESVQTNDALSQFEHFENICSSNQEFENSYEQIDAQLISEQTDSNPVPKSDAESTSTNVFSMNAISRKSENSSFFEEWSKRIEKDVSVRKDRLETENNELRSRVRDEKDHDEQTSQSDGSNLNFLRKFELENGLLESEKSWKKDGNLLSNFGNDTQHNYKLKCLESIRKKVISLEDSNIPPITCKLKLHSLQKYLSLYQRLIYYNLPNRGVQKLNQSKTNLDYSNNNPELIFDKPHKKKITVFTENRQTSPSVAETRSNNSTETKPHPEEPTFINFINNLSKAAAVKTQKNNSDPLYRKVSSFDPRSSGEYRRKAARDETLKRRRAFMSREHFDCQSDTDTVRFLNTGYVSSFINCEVGSKWFSVLRSLQYCVPLSQHLLYSNSVEATDSAKPAYIHHFDSSVGEIVFCTKMELTLRDGAFGTYIGLNTGDGTPVCIRQFATSSFVAEKAALSLSQRRFLKHERLSIFYDATISPKDLKMYFVTELCEYSLPHYLKKANALNPHSKIPVSFFRKLLVIELLDGIRYLHQMRFIHGHLKPSNVLVTIDHRVKLTDYYLLDIVPLTWGIQILKSNMLLVGASISNFCWRPTELISAENETDARSNISAASDIQIFSPSYRGDFFNINYKSGSLQIDKGGIKKSTRFHRDLNSNHWIQSPAC</sequence>
<dbReference type="Proteomes" id="UP000887013">
    <property type="component" value="Unassembled WGS sequence"/>
</dbReference>
<dbReference type="Gene3D" id="1.10.510.10">
    <property type="entry name" value="Transferase(Phosphotransferase) domain 1"/>
    <property type="match status" value="1"/>
</dbReference>
<dbReference type="PANTHER" id="PTHR24118:SF99">
    <property type="entry name" value="POTE ANKYRIN DOMAIN FAMILY MEMBER 3C-RELATED"/>
    <property type="match status" value="1"/>
</dbReference>
<comment type="caution">
    <text evidence="13">The sequence shown here is derived from an EMBL/GenBank/DDBJ whole genome shotgun (WGS) entry which is preliminary data.</text>
</comment>
<keyword evidence="4" id="KW-0964">Secreted</keyword>
<accession>A0A8X6MQE6</accession>
<comment type="subcellular location">
    <subcellularLocation>
        <location evidence="2">Secreted</location>
    </subcellularLocation>
    <subcellularLocation>
        <location evidence="1">Target cell membrane</location>
    </subcellularLocation>
</comment>
<dbReference type="InterPro" id="IPR011009">
    <property type="entry name" value="Kinase-like_dom_sf"/>
</dbReference>
<dbReference type="PROSITE" id="PS50011">
    <property type="entry name" value="PROTEIN_KINASE_DOM"/>
    <property type="match status" value="1"/>
</dbReference>
<evidence type="ECO:0000256" key="4">
    <source>
        <dbReference type="ARBA" id="ARBA00022525"/>
    </source>
</evidence>
<feature type="repeat" description="ANK" evidence="10">
    <location>
        <begin position="99"/>
        <end position="131"/>
    </location>
</feature>
<proteinExistence type="predicted"/>
<feature type="domain" description="Protein kinase" evidence="12">
    <location>
        <begin position="1340"/>
        <end position="1589"/>
    </location>
</feature>
<evidence type="ECO:0000256" key="8">
    <source>
        <dbReference type="ARBA" id="ARBA00023028"/>
    </source>
</evidence>
<dbReference type="InterPro" id="IPR036770">
    <property type="entry name" value="Ankyrin_rpt-contain_sf"/>
</dbReference>
<reference evidence="13" key="1">
    <citation type="submission" date="2020-08" db="EMBL/GenBank/DDBJ databases">
        <title>Multicomponent nature underlies the extraordinary mechanical properties of spider dragline silk.</title>
        <authorList>
            <person name="Kono N."/>
            <person name="Nakamura H."/>
            <person name="Mori M."/>
            <person name="Yoshida Y."/>
            <person name="Ohtoshi R."/>
            <person name="Malay A.D."/>
            <person name="Moran D.A.P."/>
            <person name="Tomita M."/>
            <person name="Numata K."/>
            <person name="Arakawa K."/>
        </authorList>
    </citation>
    <scope>NUCLEOTIDE SEQUENCE</scope>
</reference>
<evidence type="ECO:0000313" key="13">
    <source>
        <dbReference type="EMBL" id="GFS72143.1"/>
    </source>
</evidence>
<feature type="compositionally biased region" description="Basic and acidic residues" evidence="11">
    <location>
        <begin position="1029"/>
        <end position="1043"/>
    </location>
</feature>
<dbReference type="InterPro" id="IPR002110">
    <property type="entry name" value="Ankyrin_rpt"/>
</dbReference>
<evidence type="ECO:0000256" key="3">
    <source>
        <dbReference type="ARBA" id="ARBA00022483"/>
    </source>
</evidence>
<dbReference type="Pfam" id="PF12796">
    <property type="entry name" value="Ank_2"/>
    <property type="match status" value="2"/>
</dbReference>
<dbReference type="InterPro" id="IPR000719">
    <property type="entry name" value="Prot_kinase_dom"/>
</dbReference>
<keyword evidence="14" id="KW-1185">Reference proteome</keyword>
<dbReference type="Gene3D" id="1.25.40.20">
    <property type="entry name" value="Ankyrin repeat-containing domain"/>
    <property type="match status" value="2"/>
</dbReference>
<organism evidence="13 14">
    <name type="scientific">Nephila pilipes</name>
    <name type="common">Giant wood spider</name>
    <name type="synonym">Nephila maculata</name>
    <dbReference type="NCBI Taxonomy" id="299642"/>
    <lineage>
        <taxon>Eukaryota</taxon>
        <taxon>Metazoa</taxon>
        <taxon>Ecdysozoa</taxon>
        <taxon>Arthropoda</taxon>
        <taxon>Chelicerata</taxon>
        <taxon>Arachnida</taxon>
        <taxon>Araneae</taxon>
        <taxon>Araneomorphae</taxon>
        <taxon>Entelegynae</taxon>
        <taxon>Araneoidea</taxon>
        <taxon>Nephilidae</taxon>
        <taxon>Nephila</taxon>
    </lineage>
</organism>
<evidence type="ECO:0000256" key="6">
    <source>
        <dbReference type="ARBA" id="ARBA00022656"/>
    </source>
</evidence>
<dbReference type="GO" id="GO:0044231">
    <property type="term" value="C:host cell presynaptic membrane"/>
    <property type="evidence" value="ECO:0007669"/>
    <property type="project" value="UniProtKB-KW"/>
</dbReference>
<evidence type="ECO:0000256" key="11">
    <source>
        <dbReference type="SAM" id="MobiDB-lite"/>
    </source>
</evidence>
<dbReference type="SUPFAM" id="SSF48403">
    <property type="entry name" value="Ankyrin repeat"/>
    <property type="match status" value="1"/>
</dbReference>
<dbReference type="GO" id="GO:0005524">
    <property type="term" value="F:ATP binding"/>
    <property type="evidence" value="ECO:0007669"/>
    <property type="project" value="InterPro"/>
</dbReference>
<dbReference type="GO" id="GO:0044218">
    <property type="term" value="C:other organism cell membrane"/>
    <property type="evidence" value="ECO:0007669"/>
    <property type="project" value="UniProtKB-KW"/>
</dbReference>
<evidence type="ECO:0000256" key="9">
    <source>
        <dbReference type="ARBA" id="ARBA00023298"/>
    </source>
</evidence>
<dbReference type="GO" id="GO:0005576">
    <property type="term" value="C:extracellular region"/>
    <property type="evidence" value="ECO:0007669"/>
    <property type="project" value="UniProtKB-SubCell"/>
</dbReference>
<keyword evidence="9" id="KW-1053">Target membrane</keyword>
<dbReference type="GO" id="GO:0005737">
    <property type="term" value="C:cytoplasm"/>
    <property type="evidence" value="ECO:0007669"/>
    <property type="project" value="TreeGrafter"/>
</dbReference>
<keyword evidence="9" id="KW-0472">Membrane</keyword>
<feature type="repeat" description="ANK" evidence="10">
    <location>
        <begin position="204"/>
        <end position="236"/>
    </location>
</feature>
<gene>
    <name evidence="13" type="primary">AVEN_273406_1</name>
    <name evidence="13" type="ORF">NPIL_327961</name>
</gene>
<keyword evidence="6" id="KW-0800">Toxin</keyword>
<dbReference type="SMART" id="SM00248">
    <property type="entry name" value="ANK"/>
    <property type="match status" value="6"/>
</dbReference>
<keyword evidence="7" id="KW-0528">Neurotoxin</keyword>
<dbReference type="GO" id="GO:0006887">
    <property type="term" value="P:exocytosis"/>
    <property type="evidence" value="ECO:0007669"/>
    <property type="project" value="UniProtKB-KW"/>
</dbReference>
<keyword evidence="5" id="KW-1052">Target cell membrane</keyword>
<evidence type="ECO:0000256" key="7">
    <source>
        <dbReference type="ARBA" id="ARBA00022699"/>
    </source>
</evidence>
<dbReference type="PROSITE" id="PS50088">
    <property type="entry name" value="ANK_REPEAT"/>
    <property type="match status" value="2"/>
</dbReference>
<protein>
    <recommendedName>
        <fullName evidence="12">Protein kinase domain-containing protein</fullName>
    </recommendedName>
</protein>
<dbReference type="PROSITE" id="PS50297">
    <property type="entry name" value="ANK_REP_REGION"/>
    <property type="match status" value="2"/>
</dbReference>
<dbReference type="OrthoDB" id="6410341at2759"/>
<dbReference type="GO" id="GO:0090729">
    <property type="term" value="F:toxin activity"/>
    <property type="evidence" value="ECO:0007669"/>
    <property type="project" value="UniProtKB-KW"/>
</dbReference>
<dbReference type="EMBL" id="BMAW01001021">
    <property type="protein sequence ID" value="GFS72143.1"/>
    <property type="molecule type" value="Genomic_DNA"/>
</dbReference>
<evidence type="ECO:0000256" key="10">
    <source>
        <dbReference type="PROSITE-ProRule" id="PRU00023"/>
    </source>
</evidence>